<dbReference type="InterPro" id="IPR002314">
    <property type="entry name" value="aa-tRNA-synt_IIb"/>
</dbReference>
<sequence length="414" mass="47250">MLQSKLFYKTNKNKSANVDSISHDLLIRAGYIDQLMAGVYTFMPLGFLVLKNIENIIRRNMVEIGGQEILMPVLQPKENWVKTDRINIEKEIIFLLKGNGDKEYVLGPTHEEVITPLAKKVVFSYRDLPFYVFQIQEKLRDELRPKSGLLRVREFAMKDLYSFHANQADLDKYYEVVAKSYEKIFKECGIGRLTYRTLASGGSFSKYSDEYQTLTQAGEDTIYICEKCNIAINKEIKAENPKCPKCNNTEFEEKKAIEVGNIFKMGTRFSVPFDLKFTDKDAHDKPVLMGCYGIGLGRLMGAIVEASHDDKGIIWPKSVAPFLVHLINIENNPKVKKATQKIYIDCQKEGIEILYDDRENKTAGEKFGDSDLLGIPYRVVVSEKTLAKNSVEVKERGKAKIQLVKISQINKILK</sequence>
<keyword evidence="6" id="KW-0648">Protein biosynthesis</keyword>
<keyword evidence="3" id="KW-0436">Ligase</keyword>
<evidence type="ECO:0000256" key="2">
    <source>
        <dbReference type="ARBA" id="ARBA00019110"/>
    </source>
</evidence>
<dbReference type="GO" id="GO:0005524">
    <property type="term" value="F:ATP binding"/>
    <property type="evidence" value="ECO:0007669"/>
    <property type="project" value="UniProtKB-KW"/>
</dbReference>
<dbReference type="SUPFAM" id="SSF52954">
    <property type="entry name" value="Class II aaRS ABD-related"/>
    <property type="match status" value="1"/>
</dbReference>
<dbReference type="GO" id="GO:0006433">
    <property type="term" value="P:prolyl-tRNA aminoacylation"/>
    <property type="evidence" value="ECO:0007669"/>
    <property type="project" value="InterPro"/>
</dbReference>
<evidence type="ECO:0000256" key="6">
    <source>
        <dbReference type="ARBA" id="ARBA00022917"/>
    </source>
</evidence>
<dbReference type="GO" id="GO:0004827">
    <property type="term" value="F:proline-tRNA ligase activity"/>
    <property type="evidence" value="ECO:0007669"/>
    <property type="project" value="UniProtKB-EC"/>
</dbReference>
<dbReference type="PROSITE" id="PS50862">
    <property type="entry name" value="AA_TRNA_LIGASE_II"/>
    <property type="match status" value="1"/>
</dbReference>
<keyword evidence="4" id="KW-0547">Nucleotide-binding</keyword>
<dbReference type="PRINTS" id="PR01046">
    <property type="entry name" value="TRNASYNTHPRO"/>
</dbReference>
<dbReference type="InterPro" id="IPR036621">
    <property type="entry name" value="Anticodon-bd_dom_sf"/>
</dbReference>
<dbReference type="InterPro" id="IPR004154">
    <property type="entry name" value="Anticodon-bd"/>
</dbReference>
<reference evidence="11 12" key="1">
    <citation type="journal article" date="2016" name="Nat. Commun.">
        <title>Thousands of microbial genomes shed light on interconnected biogeochemical processes in an aquifer system.</title>
        <authorList>
            <person name="Anantharaman K."/>
            <person name="Brown C.T."/>
            <person name="Hug L.A."/>
            <person name="Sharon I."/>
            <person name="Castelle C.J."/>
            <person name="Probst A.J."/>
            <person name="Thomas B.C."/>
            <person name="Singh A."/>
            <person name="Wilkins M.J."/>
            <person name="Karaoz U."/>
            <person name="Brodie E.L."/>
            <person name="Williams K.H."/>
            <person name="Hubbard S.S."/>
            <person name="Banfield J.F."/>
        </authorList>
    </citation>
    <scope>NUCLEOTIDE SEQUENCE [LARGE SCALE GENOMIC DNA]</scope>
</reference>
<gene>
    <name evidence="11" type="ORF">A2639_01150</name>
</gene>
<feature type="domain" description="Aminoacyl-transfer RNA synthetases class-II family profile" evidence="10">
    <location>
        <begin position="38"/>
        <end position="316"/>
    </location>
</feature>
<dbReference type="EC" id="6.1.1.15" evidence="1"/>
<comment type="caution">
    <text evidence="11">The sequence shown here is derived from an EMBL/GenBank/DDBJ whole genome shotgun (WGS) entry which is preliminary data.</text>
</comment>
<proteinExistence type="predicted"/>
<dbReference type="Proteomes" id="UP000178991">
    <property type="component" value="Unassembled WGS sequence"/>
</dbReference>
<dbReference type="Gene3D" id="3.40.50.800">
    <property type="entry name" value="Anticodon-binding domain"/>
    <property type="match status" value="1"/>
</dbReference>
<dbReference type="CDD" id="cd00861">
    <property type="entry name" value="ProRS_anticodon_short"/>
    <property type="match status" value="1"/>
</dbReference>
<organism evidence="11 12">
    <name type="scientific">Candidatus Staskawiczbacteria bacterium RIFCSPHIGHO2_01_FULL_34_27</name>
    <dbReference type="NCBI Taxonomy" id="1802199"/>
    <lineage>
        <taxon>Bacteria</taxon>
        <taxon>Candidatus Staskawicziibacteriota</taxon>
    </lineage>
</organism>
<name>A0A1G2HIU1_9BACT</name>
<dbReference type="PANTHER" id="PTHR42753">
    <property type="entry name" value="MITOCHONDRIAL RIBOSOME PROTEIN L39/PROLYL-TRNA LIGASE FAMILY MEMBER"/>
    <property type="match status" value="1"/>
</dbReference>
<evidence type="ECO:0000256" key="7">
    <source>
        <dbReference type="ARBA" id="ARBA00023146"/>
    </source>
</evidence>
<evidence type="ECO:0000313" key="11">
    <source>
        <dbReference type="EMBL" id="OGZ62426.1"/>
    </source>
</evidence>
<evidence type="ECO:0000256" key="8">
    <source>
        <dbReference type="ARBA" id="ARBA00029731"/>
    </source>
</evidence>
<keyword evidence="7" id="KW-0030">Aminoacyl-tRNA synthetase</keyword>
<evidence type="ECO:0000256" key="3">
    <source>
        <dbReference type="ARBA" id="ARBA00022598"/>
    </source>
</evidence>
<dbReference type="InterPro" id="IPR045864">
    <property type="entry name" value="aa-tRNA-synth_II/BPL/LPL"/>
</dbReference>
<dbReference type="SUPFAM" id="SSF55681">
    <property type="entry name" value="Class II aaRS and biotin synthetases"/>
    <property type="match status" value="1"/>
</dbReference>
<comment type="catalytic activity">
    <reaction evidence="9">
        <text>tRNA(Pro) + L-proline + ATP = L-prolyl-tRNA(Pro) + AMP + diphosphate</text>
        <dbReference type="Rhea" id="RHEA:14305"/>
        <dbReference type="Rhea" id="RHEA-COMP:9700"/>
        <dbReference type="Rhea" id="RHEA-COMP:9702"/>
        <dbReference type="ChEBI" id="CHEBI:30616"/>
        <dbReference type="ChEBI" id="CHEBI:33019"/>
        <dbReference type="ChEBI" id="CHEBI:60039"/>
        <dbReference type="ChEBI" id="CHEBI:78442"/>
        <dbReference type="ChEBI" id="CHEBI:78532"/>
        <dbReference type="ChEBI" id="CHEBI:456215"/>
        <dbReference type="EC" id="6.1.1.15"/>
    </reaction>
</comment>
<dbReference type="InterPro" id="IPR002316">
    <property type="entry name" value="Pro-tRNA-ligase_IIa"/>
</dbReference>
<dbReference type="InterPro" id="IPR044140">
    <property type="entry name" value="ProRS_anticodon_short"/>
</dbReference>
<dbReference type="AlphaFoldDB" id="A0A1G2HIU1"/>
<evidence type="ECO:0000259" key="10">
    <source>
        <dbReference type="PROSITE" id="PS50862"/>
    </source>
</evidence>
<dbReference type="InterPro" id="IPR050062">
    <property type="entry name" value="Pro-tRNA_synthetase"/>
</dbReference>
<protein>
    <recommendedName>
        <fullName evidence="2">Proline--tRNA ligase</fullName>
        <ecNumber evidence="1">6.1.1.15</ecNumber>
    </recommendedName>
    <alternativeName>
        <fullName evidence="8">Prolyl-tRNA synthetase</fullName>
    </alternativeName>
</protein>
<evidence type="ECO:0000256" key="5">
    <source>
        <dbReference type="ARBA" id="ARBA00022840"/>
    </source>
</evidence>
<dbReference type="InterPro" id="IPR006195">
    <property type="entry name" value="aa-tRNA-synth_II"/>
</dbReference>
<keyword evidence="5" id="KW-0067">ATP-binding</keyword>
<evidence type="ECO:0000313" key="12">
    <source>
        <dbReference type="Proteomes" id="UP000178991"/>
    </source>
</evidence>
<dbReference type="PANTHER" id="PTHR42753:SF2">
    <property type="entry name" value="PROLINE--TRNA LIGASE"/>
    <property type="match status" value="1"/>
</dbReference>
<dbReference type="Pfam" id="PF00587">
    <property type="entry name" value="tRNA-synt_2b"/>
    <property type="match status" value="1"/>
</dbReference>
<dbReference type="EMBL" id="MHOL01000022">
    <property type="protein sequence ID" value="OGZ62426.1"/>
    <property type="molecule type" value="Genomic_DNA"/>
</dbReference>
<accession>A0A1G2HIU1</accession>
<dbReference type="GO" id="GO:0005829">
    <property type="term" value="C:cytosol"/>
    <property type="evidence" value="ECO:0007669"/>
    <property type="project" value="TreeGrafter"/>
</dbReference>
<dbReference type="Gene3D" id="3.30.930.10">
    <property type="entry name" value="Bira Bifunctional Protein, Domain 2"/>
    <property type="match status" value="1"/>
</dbReference>
<evidence type="ECO:0000256" key="9">
    <source>
        <dbReference type="ARBA" id="ARBA00047671"/>
    </source>
</evidence>
<dbReference type="Pfam" id="PF03129">
    <property type="entry name" value="HGTP_anticodon"/>
    <property type="match status" value="1"/>
</dbReference>
<evidence type="ECO:0000256" key="1">
    <source>
        <dbReference type="ARBA" id="ARBA00012831"/>
    </source>
</evidence>
<evidence type="ECO:0000256" key="4">
    <source>
        <dbReference type="ARBA" id="ARBA00022741"/>
    </source>
</evidence>